<proteinExistence type="predicted"/>
<feature type="compositionally biased region" description="Low complexity" evidence="1">
    <location>
        <begin position="52"/>
        <end position="67"/>
    </location>
</feature>
<evidence type="ECO:0000256" key="1">
    <source>
        <dbReference type="SAM" id="MobiDB-lite"/>
    </source>
</evidence>
<reference evidence="3" key="1">
    <citation type="submission" date="2022-11" db="UniProtKB">
        <authorList>
            <consortium name="WormBaseParasite"/>
        </authorList>
    </citation>
    <scope>IDENTIFICATION</scope>
</reference>
<name>A0A915E9E2_9BILA</name>
<evidence type="ECO:0000313" key="3">
    <source>
        <dbReference type="WBParaSite" id="jg4258"/>
    </source>
</evidence>
<feature type="region of interest" description="Disordered" evidence="1">
    <location>
        <begin position="182"/>
        <end position="205"/>
    </location>
</feature>
<feature type="region of interest" description="Disordered" evidence="1">
    <location>
        <begin position="48"/>
        <end position="67"/>
    </location>
</feature>
<evidence type="ECO:0000313" key="2">
    <source>
        <dbReference type="Proteomes" id="UP000887574"/>
    </source>
</evidence>
<sequence>MNRQISPETMQNQSNRIEVDCSPSANQHHRLEEMGIKNDNNNSLCAEIHGGNNNQQQQHQLTSSPQHQQQLQLNAAAATALSVAAAMEEQHLFGAASMLSSNGVAASGTSPSHSQATSVISAVGHPYHQYPATAFSHFYSANSMNMDLSSGISPAAFSINNLMDSRQLIDYYNHTNSLYSGAGHASVPQQQQQQNGGMNSQLGGATPDYSAYQHTLYSSNNPNSAANL</sequence>
<accession>A0A915E9E2</accession>
<dbReference type="WBParaSite" id="jg4258">
    <property type="protein sequence ID" value="jg4258"/>
    <property type="gene ID" value="jg4258"/>
</dbReference>
<protein>
    <submittedName>
        <fullName evidence="3">Uncharacterized protein</fullName>
    </submittedName>
</protein>
<organism evidence="2 3">
    <name type="scientific">Ditylenchus dipsaci</name>
    <dbReference type="NCBI Taxonomy" id="166011"/>
    <lineage>
        <taxon>Eukaryota</taxon>
        <taxon>Metazoa</taxon>
        <taxon>Ecdysozoa</taxon>
        <taxon>Nematoda</taxon>
        <taxon>Chromadorea</taxon>
        <taxon>Rhabditida</taxon>
        <taxon>Tylenchina</taxon>
        <taxon>Tylenchomorpha</taxon>
        <taxon>Sphaerularioidea</taxon>
        <taxon>Anguinidae</taxon>
        <taxon>Anguininae</taxon>
        <taxon>Ditylenchus</taxon>
    </lineage>
</organism>
<keyword evidence="2" id="KW-1185">Reference proteome</keyword>
<dbReference type="Proteomes" id="UP000887574">
    <property type="component" value="Unplaced"/>
</dbReference>
<dbReference type="AlphaFoldDB" id="A0A915E9E2"/>